<dbReference type="Proteomes" id="UP000837801">
    <property type="component" value="Unassembled WGS sequence"/>
</dbReference>
<dbReference type="GO" id="GO:0047639">
    <property type="term" value="F:alcohol oxidase activity"/>
    <property type="evidence" value="ECO:0007669"/>
    <property type="project" value="UniProtKB-EC"/>
</dbReference>
<dbReference type="InterPro" id="IPR003953">
    <property type="entry name" value="FAD-dep_OxRdtase_2_FAD-bd"/>
</dbReference>
<comment type="function">
    <text evidence="3">Long-chain fatty alcohol oxidase involved in the omega-oxidation pathway of lipid degradation.</text>
</comment>
<evidence type="ECO:0000256" key="7">
    <source>
        <dbReference type="ARBA" id="ARBA00010790"/>
    </source>
</evidence>
<comment type="caution">
    <text evidence="21">The sequence shown here is derived from an EMBL/GenBank/DDBJ whole genome shotgun (WGS) entry which is preliminary data.</text>
</comment>
<dbReference type="GO" id="GO:0005782">
    <property type="term" value="C:peroxisomal matrix"/>
    <property type="evidence" value="ECO:0007669"/>
    <property type="project" value="UniProtKB-SubCell"/>
</dbReference>
<gene>
    <name evidence="21" type="ORF">CLIB1423_11S04346</name>
</gene>
<dbReference type="EC" id="1.1.3.20" evidence="16"/>
<sequence>MFEKVEEKHLDIFLLLADAIAHEIAPEDIASLVSPDFPKEKLDEYCRTATKLSDFPGAKEYVMGVINKNSSNDVRDFIILVTLLDSRVGGPILTNSLTPIRDMTLKEREDLLNSWKSSPLSIKNKLFKLFYSLSILAFTFFVPEIHNEAIGYPGREVREVLYEGQQLAKNDTFRYEMLSPPSQDGNELYIPGVDVLIVGSGSGAGVVAHTLANEGYKCLVIEKGQYYSRSDFNFTDKEGIDKLYDQGGCISSSDTSTTVLAGSTFGGGSTVNWSASLKTPFKVRKEWYDDYGLEWAASEKFDNAMDYVLNQMGVTTKGVNHSFSNQVILDGSSKLGYDVKVVPQNIGNHENHDCGSCYLGCKFGVKQGSLECWFRDAQSKGTQFMTGVKVLKLIHRGGKATAALCENVANGNRFTITGPKKFIVASGSLQTPIVLQNSGFKNKNIGSNLKLHPVSLLFGDFGTDKITKPYNHPILTTVCSEVADLDGKAHGARIETTLHAPYLTTSFLPWNSSTSLRQNIMKYNNMSAILLITRDVTSGKIRSDPYKPESFILDYSPNQFDRDAIKESLLIAADLLYIEGAKEIIHPKNGVESFKSEKPKESRSIDDKDFVSWRNKVSKIDLTIYKTTFGSAHQMSSCRMSGKGPKYGACDSNGKLFEASNVYVADSSTMPTASGVNPMVTTMSIARLVALNVIEDLKPKAKI</sequence>
<comment type="subcellular location">
    <subcellularLocation>
        <location evidence="5">Membrane</location>
    </subcellularLocation>
    <subcellularLocation>
        <location evidence="4">Peroxisome matrix</location>
    </subcellularLocation>
</comment>
<keyword evidence="14" id="KW-0472">Membrane</keyword>
<evidence type="ECO:0000259" key="18">
    <source>
        <dbReference type="Pfam" id="PF00732"/>
    </source>
</evidence>
<evidence type="ECO:0000256" key="17">
    <source>
        <dbReference type="PIRSR" id="PIRSR028937-1"/>
    </source>
</evidence>
<evidence type="ECO:0000256" key="5">
    <source>
        <dbReference type="ARBA" id="ARBA00004370"/>
    </source>
</evidence>
<evidence type="ECO:0000256" key="4">
    <source>
        <dbReference type="ARBA" id="ARBA00004253"/>
    </source>
</evidence>
<keyword evidence="8" id="KW-0285">Flavoprotein</keyword>
<evidence type="ECO:0000256" key="8">
    <source>
        <dbReference type="ARBA" id="ARBA00022630"/>
    </source>
</evidence>
<proteinExistence type="inferred from homology"/>
<evidence type="ECO:0000256" key="14">
    <source>
        <dbReference type="ARBA" id="ARBA00023136"/>
    </source>
</evidence>
<evidence type="ECO:0000256" key="6">
    <source>
        <dbReference type="ARBA" id="ARBA00005144"/>
    </source>
</evidence>
<keyword evidence="11" id="KW-1133">Transmembrane helix</keyword>
<evidence type="ECO:0000256" key="15">
    <source>
        <dbReference type="ARBA" id="ARBA00023140"/>
    </source>
</evidence>
<comment type="catalytic activity">
    <reaction evidence="2">
        <text>a primary alcohol + O2 = an aldehyde + H2O2</text>
        <dbReference type="Rhea" id="RHEA:19829"/>
        <dbReference type="ChEBI" id="CHEBI:15379"/>
        <dbReference type="ChEBI" id="CHEBI:15734"/>
        <dbReference type="ChEBI" id="CHEBI:16240"/>
        <dbReference type="ChEBI" id="CHEBI:17478"/>
        <dbReference type="EC" id="1.1.3.13"/>
    </reaction>
</comment>
<dbReference type="GO" id="GO:0050660">
    <property type="term" value="F:flavin adenine dinucleotide binding"/>
    <property type="evidence" value="ECO:0007669"/>
    <property type="project" value="InterPro"/>
</dbReference>
<keyword evidence="10" id="KW-0274">FAD</keyword>
<dbReference type="Pfam" id="PF00732">
    <property type="entry name" value="GMC_oxred_N"/>
    <property type="match status" value="1"/>
</dbReference>
<dbReference type="PANTHER" id="PTHR46056">
    <property type="entry name" value="LONG-CHAIN-ALCOHOL OXIDASE"/>
    <property type="match status" value="1"/>
</dbReference>
<evidence type="ECO:0000256" key="12">
    <source>
        <dbReference type="ARBA" id="ARBA00023002"/>
    </source>
</evidence>
<dbReference type="Pfam" id="PF05199">
    <property type="entry name" value="GMC_oxred_C"/>
    <property type="match status" value="1"/>
</dbReference>
<keyword evidence="13" id="KW-0485">Methanol utilization</keyword>
<keyword evidence="22" id="KW-1185">Reference proteome</keyword>
<dbReference type="OrthoDB" id="269227at2759"/>
<feature type="active site" description="Proton acceptor" evidence="17">
    <location>
        <position position="633"/>
    </location>
</feature>
<evidence type="ECO:0000259" key="19">
    <source>
        <dbReference type="Pfam" id="PF00890"/>
    </source>
</evidence>
<evidence type="ECO:0000256" key="11">
    <source>
        <dbReference type="ARBA" id="ARBA00022989"/>
    </source>
</evidence>
<evidence type="ECO:0000256" key="13">
    <source>
        <dbReference type="ARBA" id="ARBA00023095"/>
    </source>
</evidence>
<reference evidence="21" key="1">
    <citation type="submission" date="2022-03" db="EMBL/GenBank/DDBJ databases">
        <authorList>
            <person name="Legras J.-L."/>
            <person name="Devillers H."/>
            <person name="Grondin C."/>
        </authorList>
    </citation>
    <scope>NUCLEOTIDE SEQUENCE</scope>
    <source>
        <strain evidence="21">CLIB 1423</strain>
    </source>
</reference>
<dbReference type="InterPro" id="IPR000172">
    <property type="entry name" value="GMC_OxRdtase_N"/>
</dbReference>
<evidence type="ECO:0000256" key="10">
    <source>
        <dbReference type="ARBA" id="ARBA00022827"/>
    </source>
</evidence>
<dbReference type="SUPFAM" id="SSF51905">
    <property type="entry name" value="FAD/NAD(P)-binding domain"/>
    <property type="match status" value="1"/>
</dbReference>
<dbReference type="PANTHER" id="PTHR46056:SF12">
    <property type="entry name" value="LONG-CHAIN-ALCOHOL OXIDASE"/>
    <property type="match status" value="1"/>
</dbReference>
<comment type="similarity">
    <text evidence="7 16">Belongs to the GMC oxidoreductase family.</text>
</comment>
<keyword evidence="15" id="KW-0576">Peroxisome</keyword>
<dbReference type="Gene3D" id="3.50.50.60">
    <property type="entry name" value="FAD/NAD(P)-binding domain"/>
    <property type="match status" value="2"/>
</dbReference>
<evidence type="ECO:0000256" key="9">
    <source>
        <dbReference type="ARBA" id="ARBA00022692"/>
    </source>
</evidence>
<protein>
    <recommendedName>
        <fullName evidence="16">Long-chain-alcohol oxidase</fullName>
        <ecNumber evidence="16">1.1.3.20</ecNumber>
    </recommendedName>
</protein>
<feature type="domain" description="Glucose-methanol-choline oxidoreductase N-terminal" evidence="18">
    <location>
        <begin position="241"/>
        <end position="454"/>
    </location>
</feature>
<dbReference type="InterPro" id="IPR036188">
    <property type="entry name" value="FAD/NAD-bd_sf"/>
</dbReference>
<feature type="domain" description="FAD-dependent oxidoreductase 2 FAD-binding" evidence="19">
    <location>
        <begin position="194"/>
        <end position="226"/>
    </location>
</feature>
<evidence type="ECO:0000256" key="1">
    <source>
        <dbReference type="ARBA" id="ARBA00000920"/>
    </source>
</evidence>
<accession>A0A9P0QS79</accession>
<evidence type="ECO:0000256" key="3">
    <source>
        <dbReference type="ARBA" id="ARBA00003842"/>
    </source>
</evidence>
<dbReference type="InterPro" id="IPR012400">
    <property type="entry name" value="Long_Oxdase"/>
</dbReference>
<evidence type="ECO:0000259" key="20">
    <source>
        <dbReference type="Pfam" id="PF05199"/>
    </source>
</evidence>
<dbReference type="PIRSF" id="PIRSF028937">
    <property type="entry name" value="Lg_Ch_AO"/>
    <property type="match status" value="1"/>
</dbReference>
<dbReference type="Pfam" id="PF00890">
    <property type="entry name" value="FAD_binding_2"/>
    <property type="match status" value="1"/>
</dbReference>
<evidence type="ECO:0000313" key="22">
    <source>
        <dbReference type="Proteomes" id="UP000837801"/>
    </source>
</evidence>
<feature type="domain" description="Glucose-methanol-choline oxidoreductase C-terminal" evidence="20">
    <location>
        <begin position="542"/>
        <end position="686"/>
    </location>
</feature>
<dbReference type="InterPro" id="IPR007867">
    <property type="entry name" value="GMC_OxRtase_C"/>
</dbReference>
<comment type="pathway">
    <text evidence="6">Energy metabolism; methane degradation.</text>
</comment>
<comment type="catalytic activity">
    <reaction evidence="1 16">
        <text>a long-chain primary fatty alcohol + O2 = a long-chain fatty aldehyde + H2O2</text>
        <dbReference type="Rhea" id="RHEA:22756"/>
        <dbReference type="ChEBI" id="CHEBI:15379"/>
        <dbReference type="ChEBI" id="CHEBI:16240"/>
        <dbReference type="ChEBI" id="CHEBI:17176"/>
        <dbReference type="ChEBI" id="CHEBI:77396"/>
        <dbReference type="EC" id="1.1.3.20"/>
    </reaction>
</comment>
<organism evidence="21 22">
    <name type="scientific">[Candida] railenensis</name>
    <dbReference type="NCBI Taxonomy" id="45579"/>
    <lineage>
        <taxon>Eukaryota</taxon>
        <taxon>Fungi</taxon>
        <taxon>Dikarya</taxon>
        <taxon>Ascomycota</taxon>
        <taxon>Saccharomycotina</taxon>
        <taxon>Pichiomycetes</taxon>
        <taxon>Debaryomycetaceae</taxon>
        <taxon>Kurtzmaniella</taxon>
    </lineage>
</organism>
<keyword evidence="12 16" id="KW-0560">Oxidoreductase</keyword>
<name>A0A9P0QS79_9ASCO</name>
<dbReference type="EMBL" id="CAKXYY010000011">
    <property type="protein sequence ID" value="CAH2353640.1"/>
    <property type="molecule type" value="Genomic_DNA"/>
</dbReference>
<dbReference type="GO" id="GO:0015945">
    <property type="term" value="P:methanol metabolic process"/>
    <property type="evidence" value="ECO:0007669"/>
    <property type="project" value="UniProtKB-KW"/>
</dbReference>
<dbReference type="AlphaFoldDB" id="A0A9P0QS79"/>
<evidence type="ECO:0000256" key="2">
    <source>
        <dbReference type="ARBA" id="ARBA00001411"/>
    </source>
</evidence>
<dbReference type="GO" id="GO:0016020">
    <property type="term" value="C:membrane"/>
    <property type="evidence" value="ECO:0007669"/>
    <property type="project" value="UniProtKB-SubCell"/>
</dbReference>
<dbReference type="GO" id="GO:0046577">
    <property type="term" value="F:long-chain-alcohol oxidase activity"/>
    <property type="evidence" value="ECO:0007669"/>
    <property type="project" value="UniProtKB-EC"/>
</dbReference>
<evidence type="ECO:0000256" key="16">
    <source>
        <dbReference type="PIRNR" id="PIRNR028937"/>
    </source>
</evidence>
<keyword evidence="9" id="KW-0812">Transmembrane</keyword>
<evidence type="ECO:0000313" key="21">
    <source>
        <dbReference type="EMBL" id="CAH2353640.1"/>
    </source>
</evidence>